<organism evidence="7">
    <name type="scientific">marine metagenome</name>
    <dbReference type="NCBI Taxonomy" id="408172"/>
    <lineage>
        <taxon>unclassified sequences</taxon>
        <taxon>metagenomes</taxon>
        <taxon>ecological metagenomes</taxon>
    </lineage>
</organism>
<keyword evidence="3 5" id="KW-1133">Transmembrane helix</keyword>
<feature type="transmembrane region" description="Helical" evidence="5">
    <location>
        <begin position="169"/>
        <end position="190"/>
    </location>
</feature>
<dbReference type="PANTHER" id="PTHR11863">
    <property type="entry name" value="STEROL DESATURASE"/>
    <property type="match status" value="1"/>
</dbReference>
<dbReference type="InterPro" id="IPR050307">
    <property type="entry name" value="Sterol_Desaturase_Related"/>
</dbReference>
<gene>
    <name evidence="7" type="ORF">METZ01_LOCUS236962</name>
</gene>
<dbReference type="GO" id="GO:0005506">
    <property type="term" value="F:iron ion binding"/>
    <property type="evidence" value="ECO:0007669"/>
    <property type="project" value="InterPro"/>
</dbReference>
<feature type="domain" description="Fatty acid hydroxylase" evidence="6">
    <location>
        <begin position="183"/>
        <end position="308"/>
    </location>
</feature>
<protein>
    <recommendedName>
        <fullName evidence="6">Fatty acid hydroxylase domain-containing protein</fullName>
    </recommendedName>
</protein>
<accession>A0A382H9X8</accession>
<reference evidence="7" key="1">
    <citation type="submission" date="2018-05" db="EMBL/GenBank/DDBJ databases">
        <authorList>
            <person name="Lanie J.A."/>
            <person name="Ng W.-L."/>
            <person name="Kazmierczak K.M."/>
            <person name="Andrzejewski T.M."/>
            <person name="Davidsen T.M."/>
            <person name="Wayne K.J."/>
            <person name="Tettelin H."/>
            <person name="Glass J.I."/>
            <person name="Rusch D."/>
            <person name="Podicherti R."/>
            <person name="Tsui H.-C.T."/>
            <person name="Winkler M.E."/>
        </authorList>
    </citation>
    <scope>NUCLEOTIDE SEQUENCE</scope>
</reference>
<keyword evidence="2 5" id="KW-0812">Transmembrane</keyword>
<dbReference type="GO" id="GO:0016020">
    <property type="term" value="C:membrane"/>
    <property type="evidence" value="ECO:0007669"/>
    <property type="project" value="UniProtKB-SubCell"/>
</dbReference>
<feature type="transmembrane region" description="Helical" evidence="5">
    <location>
        <begin position="46"/>
        <end position="64"/>
    </location>
</feature>
<feature type="non-terminal residue" evidence="7">
    <location>
        <position position="1"/>
    </location>
</feature>
<evidence type="ECO:0000256" key="3">
    <source>
        <dbReference type="ARBA" id="ARBA00022989"/>
    </source>
</evidence>
<keyword evidence="4 5" id="KW-0472">Membrane</keyword>
<dbReference type="AlphaFoldDB" id="A0A382H9X8"/>
<evidence type="ECO:0000313" key="7">
    <source>
        <dbReference type="EMBL" id="SVB84108.1"/>
    </source>
</evidence>
<feature type="transmembrane region" description="Helical" evidence="5">
    <location>
        <begin position="134"/>
        <end position="157"/>
    </location>
</feature>
<name>A0A382H9X8_9ZZZZ</name>
<dbReference type="InterPro" id="IPR006694">
    <property type="entry name" value="Fatty_acid_hydroxylase"/>
</dbReference>
<sequence>VSNNTYEDRDEHGEWQPRIVTSPAIFDWPPRPLAALAWLFGYPGYLLPWIAVLMLFPIITWFFLTPDLAMMKTFEVDWIAAIFLRNLGLLVLVAGGFHLRFYIQKAQGDRYKYTDNWPGVHRRFLFGHQTRDNVFWSIVSGCSIWSAYEIVTYWLFANGHIGFLNWVDHPIYFVLLYLAVNPLRTIHFYLTHRLLHWKPLYKAAHYLHHKNVHTGPWSGLSMHPVEHLLYFTGVILHWILLSHPLHAIFHLQHAGLMAPYGHTGFENLVIKDKHIVPGSSDYFHYLHHRYFECNYGAIDVPLDKWFGTFHDGSAKAHEVMRKKRGEVHG</sequence>
<dbReference type="Pfam" id="PF04116">
    <property type="entry name" value="FA_hydroxylase"/>
    <property type="match status" value="1"/>
</dbReference>
<feature type="transmembrane region" description="Helical" evidence="5">
    <location>
        <begin position="76"/>
        <end position="103"/>
    </location>
</feature>
<evidence type="ECO:0000256" key="4">
    <source>
        <dbReference type="ARBA" id="ARBA00023136"/>
    </source>
</evidence>
<evidence type="ECO:0000256" key="2">
    <source>
        <dbReference type="ARBA" id="ARBA00022692"/>
    </source>
</evidence>
<evidence type="ECO:0000256" key="5">
    <source>
        <dbReference type="SAM" id="Phobius"/>
    </source>
</evidence>
<comment type="subcellular location">
    <subcellularLocation>
        <location evidence="1">Membrane</location>
    </subcellularLocation>
</comment>
<dbReference type="GO" id="GO:0008610">
    <property type="term" value="P:lipid biosynthetic process"/>
    <property type="evidence" value="ECO:0007669"/>
    <property type="project" value="InterPro"/>
</dbReference>
<evidence type="ECO:0000256" key="1">
    <source>
        <dbReference type="ARBA" id="ARBA00004370"/>
    </source>
</evidence>
<dbReference type="EMBL" id="UINC01060034">
    <property type="protein sequence ID" value="SVB84108.1"/>
    <property type="molecule type" value="Genomic_DNA"/>
</dbReference>
<evidence type="ECO:0000259" key="6">
    <source>
        <dbReference type="Pfam" id="PF04116"/>
    </source>
</evidence>
<dbReference type="GO" id="GO:0016491">
    <property type="term" value="F:oxidoreductase activity"/>
    <property type="evidence" value="ECO:0007669"/>
    <property type="project" value="InterPro"/>
</dbReference>
<proteinExistence type="predicted"/>